<keyword evidence="9" id="KW-1185">Reference proteome</keyword>
<evidence type="ECO:0000256" key="2">
    <source>
        <dbReference type="ARBA" id="ARBA00005466"/>
    </source>
</evidence>
<keyword evidence="4" id="KW-0274">FAD</keyword>
<dbReference type="Gene3D" id="3.30.465.10">
    <property type="match status" value="1"/>
</dbReference>
<dbReference type="GO" id="GO:0016491">
    <property type="term" value="F:oxidoreductase activity"/>
    <property type="evidence" value="ECO:0007669"/>
    <property type="project" value="UniProtKB-KW"/>
</dbReference>
<dbReference type="InterPro" id="IPR006094">
    <property type="entry name" value="Oxid_FAD_bind_N"/>
</dbReference>
<dbReference type="InterPro" id="IPR012951">
    <property type="entry name" value="BBE"/>
</dbReference>
<dbReference type="InterPro" id="IPR016169">
    <property type="entry name" value="FAD-bd_PCMH_sub2"/>
</dbReference>
<dbReference type="InterPro" id="IPR016167">
    <property type="entry name" value="FAD-bd_PCMH_sub1"/>
</dbReference>
<proteinExistence type="inferred from homology"/>
<evidence type="ECO:0000313" key="9">
    <source>
        <dbReference type="Proteomes" id="UP000612362"/>
    </source>
</evidence>
<name>A0A8J3I979_9CHLR</name>
<dbReference type="InterPro" id="IPR016166">
    <property type="entry name" value="FAD-bd_PCMH"/>
</dbReference>
<comment type="cofactor">
    <cofactor evidence="1">
        <name>FAD</name>
        <dbReference type="ChEBI" id="CHEBI:57692"/>
    </cofactor>
</comment>
<evidence type="ECO:0000256" key="4">
    <source>
        <dbReference type="ARBA" id="ARBA00022827"/>
    </source>
</evidence>
<dbReference type="EMBL" id="BNJF01000003">
    <property type="protein sequence ID" value="GHO48093.1"/>
    <property type="molecule type" value="Genomic_DNA"/>
</dbReference>
<dbReference type="Proteomes" id="UP000612362">
    <property type="component" value="Unassembled WGS sequence"/>
</dbReference>
<keyword evidence="5" id="KW-0560">Oxidoreductase</keyword>
<evidence type="ECO:0000256" key="1">
    <source>
        <dbReference type="ARBA" id="ARBA00001974"/>
    </source>
</evidence>
<dbReference type="Gene3D" id="3.40.462.20">
    <property type="match status" value="1"/>
</dbReference>
<evidence type="ECO:0000256" key="5">
    <source>
        <dbReference type="ARBA" id="ARBA00023002"/>
    </source>
</evidence>
<evidence type="ECO:0000256" key="6">
    <source>
        <dbReference type="SAM" id="MobiDB-lite"/>
    </source>
</evidence>
<dbReference type="GO" id="GO:0071949">
    <property type="term" value="F:FAD binding"/>
    <property type="evidence" value="ECO:0007669"/>
    <property type="project" value="InterPro"/>
</dbReference>
<evidence type="ECO:0000256" key="3">
    <source>
        <dbReference type="ARBA" id="ARBA00022630"/>
    </source>
</evidence>
<organism evidence="8 9">
    <name type="scientific">Ktedonospora formicarum</name>
    <dbReference type="NCBI Taxonomy" id="2778364"/>
    <lineage>
        <taxon>Bacteria</taxon>
        <taxon>Bacillati</taxon>
        <taxon>Chloroflexota</taxon>
        <taxon>Ktedonobacteria</taxon>
        <taxon>Ktedonobacterales</taxon>
        <taxon>Ktedonobacteraceae</taxon>
        <taxon>Ktedonospora</taxon>
    </lineage>
</organism>
<dbReference type="InterPro" id="IPR006311">
    <property type="entry name" value="TAT_signal"/>
</dbReference>
<feature type="region of interest" description="Disordered" evidence="6">
    <location>
        <begin position="35"/>
        <end position="56"/>
    </location>
</feature>
<dbReference type="Gene3D" id="3.30.43.10">
    <property type="entry name" value="Uridine Diphospho-n-acetylenolpyruvylglucosamine Reductase, domain 2"/>
    <property type="match status" value="1"/>
</dbReference>
<gene>
    <name evidence="8" type="ORF">KSX_62560</name>
</gene>
<dbReference type="PROSITE" id="PS51387">
    <property type="entry name" value="FAD_PCMH"/>
    <property type="match status" value="1"/>
</dbReference>
<dbReference type="Pfam" id="PF08031">
    <property type="entry name" value="BBE"/>
    <property type="match status" value="1"/>
</dbReference>
<dbReference type="InterPro" id="IPR036318">
    <property type="entry name" value="FAD-bd_PCMH-like_sf"/>
</dbReference>
<dbReference type="PANTHER" id="PTHR42973">
    <property type="entry name" value="BINDING OXIDOREDUCTASE, PUTATIVE (AFU_ORTHOLOGUE AFUA_1G17690)-RELATED"/>
    <property type="match status" value="1"/>
</dbReference>
<sequence length="530" mass="56617">MSKFSPLHSIDRRSFIALGAGGLSALLVACGGTDAPVSTSTPTPSPSPTQPPKLTNSEWKRLGQNLKGELVRPDSSKYETARQLFNPRFDGIKPAGIAYCTSVDDVKTCLSFAKRFNLPFTPRSGGHSYAGYSTGTGLIIDMTRVNKIDVNAGGGTATIGGGARLIDVYSALTDQGVIMPAGSCPTVGVAGLTMGGGIGVLGRKYGLTCDNLLSAQVVLADGRVVTCDENSEPDLFWGLRGGGGGNFGVVTSFTFKVQPLTSVTLFTLGWAWEHAADAFDAWQNWAPQAPDEVWSNFLFLADKNSGPLARVNGVYVGDEAGANAQLQQLINQIGIAPTSNSVFQSGVLDAMLYEAGCYGKSVEQCRLPSMDPQGQIQREIDIAKSHYFSNKLPRAGIDALVNAINQRQNNGSFVGGGIGIDAYGGVINRVAKDATAFAHRDALFAAQYTATYEPGDADDLVAANRSWLKDTWQAMNQHANGTAYQNYIDPDLDNWQQAYYGDNLARLKHVKASYDPNNFFHFAQSIPPAK</sequence>
<dbReference type="PROSITE" id="PS51318">
    <property type="entry name" value="TAT"/>
    <property type="match status" value="1"/>
</dbReference>
<dbReference type="PROSITE" id="PS51257">
    <property type="entry name" value="PROKAR_LIPOPROTEIN"/>
    <property type="match status" value="1"/>
</dbReference>
<dbReference type="Pfam" id="PF01565">
    <property type="entry name" value="FAD_binding_4"/>
    <property type="match status" value="1"/>
</dbReference>
<keyword evidence="3" id="KW-0285">Flavoprotein</keyword>
<evidence type="ECO:0000313" key="8">
    <source>
        <dbReference type="EMBL" id="GHO48093.1"/>
    </source>
</evidence>
<comment type="similarity">
    <text evidence="2">Belongs to the oxygen-dependent FAD-linked oxidoreductase family.</text>
</comment>
<dbReference type="AlphaFoldDB" id="A0A8J3I979"/>
<dbReference type="PANTHER" id="PTHR42973:SF39">
    <property type="entry name" value="FAD-BINDING PCMH-TYPE DOMAIN-CONTAINING PROTEIN"/>
    <property type="match status" value="1"/>
</dbReference>
<dbReference type="SUPFAM" id="SSF56176">
    <property type="entry name" value="FAD-binding/transporter-associated domain-like"/>
    <property type="match status" value="1"/>
</dbReference>
<evidence type="ECO:0000259" key="7">
    <source>
        <dbReference type="PROSITE" id="PS51387"/>
    </source>
</evidence>
<protein>
    <submittedName>
        <fullName evidence="8">FAD-binding dehydrogenase</fullName>
    </submittedName>
</protein>
<accession>A0A8J3I979</accession>
<feature type="domain" description="FAD-binding PCMH-type" evidence="7">
    <location>
        <begin position="89"/>
        <end position="260"/>
    </location>
</feature>
<dbReference type="InterPro" id="IPR050416">
    <property type="entry name" value="FAD-linked_Oxidoreductase"/>
</dbReference>
<reference evidence="8" key="1">
    <citation type="submission" date="2020-10" db="EMBL/GenBank/DDBJ databases">
        <title>Taxonomic study of unclassified bacteria belonging to the class Ktedonobacteria.</title>
        <authorList>
            <person name="Yabe S."/>
            <person name="Wang C.M."/>
            <person name="Zheng Y."/>
            <person name="Sakai Y."/>
            <person name="Cavaletti L."/>
            <person name="Monciardini P."/>
            <person name="Donadio S."/>
        </authorList>
    </citation>
    <scope>NUCLEOTIDE SEQUENCE</scope>
    <source>
        <strain evidence="8">SOSP1-1</strain>
    </source>
</reference>
<comment type="caution">
    <text evidence="8">The sequence shown here is derived from an EMBL/GenBank/DDBJ whole genome shotgun (WGS) entry which is preliminary data.</text>
</comment>
<dbReference type="RefSeq" id="WP_220197305.1">
    <property type="nucleotide sequence ID" value="NZ_BNJF01000003.1"/>
</dbReference>